<keyword evidence="3 8" id="KW-0479">Metal-binding</keyword>
<comment type="function">
    <text evidence="9">Reversible hydration of carbon dioxide.</text>
</comment>
<comment type="catalytic activity">
    <reaction evidence="7 9">
        <text>hydrogencarbonate + H(+) = CO2 + H2O</text>
        <dbReference type="Rhea" id="RHEA:10748"/>
        <dbReference type="ChEBI" id="CHEBI:15377"/>
        <dbReference type="ChEBI" id="CHEBI:15378"/>
        <dbReference type="ChEBI" id="CHEBI:16526"/>
        <dbReference type="ChEBI" id="CHEBI:17544"/>
        <dbReference type="EC" id="4.2.1.1"/>
    </reaction>
</comment>
<name>A0AAE8HAY1_9PSED</name>
<feature type="signal peptide" evidence="10">
    <location>
        <begin position="1"/>
        <end position="43"/>
    </location>
</feature>
<proteinExistence type="inferred from homology"/>
<dbReference type="PROSITE" id="PS51318">
    <property type="entry name" value="TAT"/>
    <property type="match status" value="1"/>
</dbReference>
<dbReference type="GO" id="GO:0008270">
    <property type="term" value="F:zinc ion binding"/>
    <property type="evidence" value="ECO:0007669"/>
    <property type="project" value="UniProtKB-UniRule"/>
</dbReference>
<dbReference type="PROSITE" id="PS00704">
    <property type="entry name" value="PROK_CO2_ANHYDRASE_1"/>
    <property type="match status" value="1"/>
</dbReference>
<dbReference type="PROSITE" id="PS00705">
    <property type="entry name" value="PROK_CO2_ANHYDRASE_2"/>
    <property type="match status" value="1"/>
</dbReference>
<feature type="binding site" evidence="8">
    <location>
        <position position="152"/>
    </location>
    <ligand>
        <name>Zn(2+)</name>
        <dbReference type="ChEBI" id="CHEBI:29105"/>
    </ligand>
</feature>
<accession>A0AAE8HAY1</accession>
<dbReference type="GO" id="GO:0015976">
    <property type="term" value="P:carbon utilization"/>
    <property type="evidence" value="ECO:0007669"/>
    <property type="project" value="InterPro"/>
</dbReference>
<gene>
    <name evidence="11" type="ORF">SAMN04490209_1636</name>
</gene>
<evidence type="ECO:0000256" key="5">
    <source>
        <dbReference type="ARBA" id="ARBA00023239"/>
    </source>
</evidence>
<dbReference type="PANTHER" id="PTHR11002:SF79">
    <property type="entry name" value="CARBONIC ANHYDRASE 2"/>
    <property type="match status" value="1"/>
</dbReference>
<evidence type="ECO:0000256" key="10">
    <source>
        <dbReference type="SAM" id="SignalP"/>
    </source>
</evidence>
<evidence type="ECO:0000256" key="9">
    <source>
        <dbReference type="RuleBase" id="RU003956"/>
    </source>
</evidence>
<reference evidence="11 12" key="1">
    <citation type="submission" date="2016-10" db="EMBL/GenBank/DDBJ databases">
        <authorList>
            <person name="Varghese N."/>
            <person name="Submissions S."/>
        </authorList>
    </citation>
    <scope>NUCLEOTIDE SEQUENCE [LARGE SCALE GENOMIC DNA]</scope>
    <source>
        <strain evidence="11 12">BS2777</strain>
    </source>
</reference>
<dbReference type="InterPro" id="IPR036874">
    <property type="entry name" value="Carbonic_anhydrase_sf"/>
</dbReference>
<evidence type="ECO:0000313" key="12">
    <source>
        <dbReference type="Proteomes" id="UP000182085"/>
    </source>
</evidence>
<keyword evidence="10" id="KW-0732">Signal</keyword>
<feature type="binding site" evidence="8">
    <location>
        <position position="155"/>
    </location>
    <ligand>
        <name>Zn(2+)</name>
        <dbReference type="ChEBI" id="CHEBI:29105"/>
    </ligand>
</feature>
<evidence type="ECO:0000256" key="2">
    <source>
        <dbReference type="ARBA" id="ARBA00012925"/>
    </source>
</evidence>
<keyword evidence="4 8" id="KW-0862">Zinc</keyword>
<evidence type="ECO:0000256" key="4">
    <source>
        <dbReference type="ARBA" id="ARBA00022833"/>
    </source>
</evidence>
<evidence type="ECO:0000313" key="11">
    <source>
        <dbReference type="EMBL" id="SDU99675.1"/>
    </source>
</evidence>
<evidence type="ECO:0000256" key="8">
    <source>
        <dbReference type="PIRSR" id="PIRSR601765-1"/>
    </source>
</evidence>
<dbReference type="Gene3D" id="3.40.1050.10">
    <property type="entry name" value="Carbonic anhydrase"/>
    <property type="match status" value="1"/>
</dbReference>
<comment type="similarity">
    <text evidence="1 9">Belongs to the beta-class carbonic anhydrase family.</text>
</comment>
<organism evidence="11 12">
    <name type="scientific">Pseudomonas rhodesiae</name>
    <dbReference type="NCBI Taxonomy" id="76760"/>
    <lineage>
        <taxon>Bacteria</taxon>
        <taxon>Pseudomonadati</taxon>
        <taxon>Pseudomonadota</taxon>
        <taxon>Gammaproteobacteria</taxon>
        <taxon>Pseudomonadales</taxon>
        <taxon>Pseudomonadaceae</taxon>
        <taxon>Pseudomonas</taxon>
    </lineage>
</organism>
<dbReference type="SMART" id="SM00947">
    <property type="entry name" value="Pro_CA"/>
    <property type="match status" value="1"/>
</dbReference>
<dbReference type="InterPro" id="IPR001765">
    <property type="entry name" value="Carbonic_anhydrase"/>
</dbReference>
<dbReference type="RefSeq" id="WP_034136466.1">
    <property type="nucleotide sequence ID" value="NZ_BAAAEG010000001.1"/>
</dbReference>
<dbReference type="AlphaFoldDB" id="A0AAE8HAY1"/>
<sequence length="246" mass="25789">MCNAHRPTDTPSNNGRRDFLRLTTLGASALMLAGALPSGMVQAAPVPKAANKLDPQQALERLMEGNQRYAAGVKRRHDFMHEREALVGGQNPFVAVLSCADSRIAPEYAFDTGRGDLFAVRVAGNFVTDDGLASLEYAVAVLGTPLIMVLGHDSCGAVAAGVKAVKDNARFPGKIQGLADAIKPSVTKVLKAPGNVLDNAIAQNVIDTVARLKTESSLLADALTTGTLQIVGGVYRLDSGKVELIG</sequence>
<dbReference type="CDD" id="cd03378">
    <property type="entry name" value="beta_CA_cladeC"/>
    <property type="match status" value="1"/>
</dbReference>
<comment type="cofactor">
    <cofactor evidence="8">
        <name>Zn(2+)</name>
        <dbReference type="ChEBI" id="CHEBI:29105"/>
    </cofactor>
    <text evidence="8">Binds 1 zinc ion per subunit.</text>
</comment>
<dbReference type="FunFam" id="3.40.1050.10:FF:000006">
    <property type="entry name" value="Carbonic anhydrase"/>
    <property type="match status" value="1"/>
</dbReference>
<feature type="chain" id="PRO_5041909014" description="Carbonic anhydrase" evidence="10">
    <location>
        <begin position="44"/>
        <end position="246"/>
    </location>
</feature>
<dbReference type="SUPFAM" id="SSF53056">
    <property type="entry name" value="beta-carbonic anhydrase, cab"/>
    <property type="match status" value="1"/>
</dbReference>
<feature type="binding site" evidence="8">
    <location>
        <position position="99"/>
    </location>
    <ligand>
        <name>Zn(2+)</name>
        <dbReference type="ChEBI" id="CHEBI:29105"/>
    </ligand>
</feature>
<dbReference type="InterPro" id="IPR015892">
    <property type="entry name" value="Carbonic_anhydrase_CS"/>
</dbReference>
<dbReference type="Proteomes" id="UP000182085">
    <property type="component" value="Chromosome I"/>
</dbReference>
<evidence type="ECO:0000256" key="1">
    <source>
        <dbReference type="ARBA" id="ARBA00006217"/>
    </source>
</evidence>
<dbReference type="EMBL" id="LT629801">
    <property type="protein sequence ID" value="SDU99675.1"/>
    <property type="molecule type" value="Genomic_DNA"/>
</dbReference>
<protein>
    <recommendedName>
        <fullName evidence="2 9">Carbonic anhydrase</fullName>
        <ecNumber evidence="2 9">4.2.1.1</ecNumber>
    </recommendedName>
    <alternativeName>
        <fullName evidence="9">Carbonate dehydratase</fullName>
    </alternativeName>
</protein>
<dbReference type="EC" id="4.2.1.1" evidence="2 9"/>
<keyword evidence="12" id="KW-1185">Reference proteome</keyword>
<evidence type="ECO:0000256" key="3">
    <source>
        <dbReference type="ARBA" id="ARBA00022723"/>
    </source>
</evidence>
<keyword evidence="5 9" id="KW-0456">Lyase</keyword>
<evidence type="ECO:0000256" key="7">
    <source>
        <dbReference type="ARBA" id="ARBA00048348"/>
    </source>
</evidence>
<feature type="binding site" evidence="8">
    <location>
        <position position="101"/>
    </location>
    <ligand>
        <name>Zn(2+)</name>
        <dbReference type="ChEBI" id="CHEBI:29105"/>
    </ligand>
</feature>
<comment type="function">
    <text evidence="6">Catalyzes the reversible hydration of carbon dioxide to form bicarbonate.</text>
</comment>
<dbReference type="GO" id="GO:0004089">
    <property type="term" value="F:carbonate dehydratase activity"/>
    <property type="evidence" value="ECO:0007669"/>
    <property type="project" value="UniProtKB-UniRule"/>
</dbReference>
<dbReference type="InterPro" id="IPR006311">
    <property type="entry name" value="TAT_signal"/>
</dbReference>
<evidence type="ECO:0000256" key="6">
    <source>
        <dbReference type="ARBA" id="ARBA00024993"/>
    </source>
</evidence>
<dbReference type="Pfam" id="PF00484">
    <property type="entry name" value="Pro_CA"/>
    <property type="match status" value="1"/>
</dbReference>
<dbReference type="PANTHER" id="PTHR11002">
    <property type="entry name" value="CARBONIC ANHYDRASE"/>
    <property type="match status" value="1"/>
</dbReference>